<dbReference type="Gene3D" id="3.40.50.300">
    <property type="entry name" value="P-loop containing nucleotide triphosphate hydrolases"/>
    <property type="match status" value="1"/>
</dbReference>
<dbReference type="Pfam" id="PF00271">
    <property type="entry name" value="Helicase_C"/>
    <property type="match status" value="1"/>
</dbReference>
<dbReference type="AlphaFoldDB" id="A0A3P3YC68"/>
<accession>A0A3P3YC68</accession>
<feature type="region of interest" description="Disordered" evidence="1">
    <location>
        <begin position="273"/>
        <end position="310"/>
    </location>
</feature>
<dbReference type="PANTHER" id="PTHR47958">
    <property type="entry name" value="ATP-DEPENDENT RNA HELICASE DBP3"/>
    <property type="match status" value="1"/>
</dbReference>
<feature type="compositionally biased region" description="Basic residues" evidence="1">
    <location>
        <begin position="292"/>
        <end position="310"/>
    </location>
</feature>
<dbReference type="InterPro" id="IPR001650">
    <property type="entry name" value="Helicase_C-like"/>
</dbReference>
<reference evidence="3 4" key="1">
    <citation type="submission" date="2018-03" db="EMBL/GenBank/DDBJ databases">
        <authorList>
            <person name="Fogelqvist J."/>
        </authorList>
    </citation>
    <scope>NUCLEOTIDE SEQUENCE [LARGE SCALE GENOMIC DNA]</scope>
</reference>
<feature type="domain" description="Helicase C-terminal" evidence="2">
    <location>
        <begin position="137"/>
        <end position="228"/>
    </location>
</feature>
<dbReference type="InterPro" id="IPR027417">
    <property type="entry name" value="P-loop_NTPase"/>
</dbReference>
<keyword evidence="3" id="KW-0496">Mitochondrion</keyword>
<dbReference type="EMBL" id="OVEO01000008">
    <property type="protein sequence ID" value="SPQ97755.1"/>
    <property type="molecule type" value="Genomic_DNA"/>
</dbReference>
<sequence>MATGVATDRWWRSLQKGMRPTPTEKARVHHRFIESYRTRPIIGDAFAKRTPATNQHDPVAFAKFLDRAQRHQLLPTWWSAQDVDEVIDKVDTVARKKNEDVSIVRELSERVVGYRVTGTLAGAHILITCHDDRYRVAVLHEVLQANDTKTLVLVESSFEARQMAEALSSNGLPTLSLREGRDNTERDWMSRLFKNSNVMALVSTDDALRSMWFPDVHAVVNMGLPPTVGAFFGRLSFAARKAMAITIAPVEAAECNRDLIDVLVRARVEGRDGTATRATGGGETLPPEPARGRRSARRGVKRGSHQGRAR</sequence>
<dbReference type="SUPFAM" id="SSF52540">
    <property type="entry name" value="P-loop containing nucleoside triphosphate hydrolases"/>
    <property type="match status" value="1"/>
</dbReference>
<protein>
    <recommendedName>
        <fullName evidence="2">Helicase C-terminal domain-containing protein</fullName>
    </recommendedName>
</protein>
<gene>
    <name evidence="3" type="ORF">PLBR_LOCUS4970</name>
</gene>
<dbReference type="Proteomes" id="UP000290189">
    <property type="component" value="Unassembled WGS sequence"/>
</dbReference>
<name>A0A3P3YC68_PLABS</name>
<evidence type="ECO:0000313" key="4">
    <source>
        <dbReference type="Proteomes" id="UP000290189"/>
    </source>
</evidence>
<proteinExistence type="predicted"/>
<evidence type="ECO:0000256" key="1">
    <source>
        <dbReference type="SAM" id="MobiDB-lite"/>
    </source>
</evidence>
<geneLocation type="mitochondrion" evidence="3"/>
<evidence type="ECO:0000259" key="2">
    <source>
        <dbReference type="Pfam" id="PF00271"/>
    </source>
</evidence>
<evidence type="ECO:0000313" key="3">
    <source>
        <dbReference type="EMBL" id="SPQ97755.1"/>
    </source>
</evidence>
<organism evidence="3 4">
    <name type="scientific">Plasmodiophora brassicae</name>
    <name type="common">Clubroot disease agent</name>
    <dbReference type="NCBI Taxonomy" id="37360"/>
    <lineage>
        <taxon>Eukaryota</taxon>
        <taxon>Sar</taxon>
        <taxon>Rhizaria</taxon>
        <taxon>Endomyxa</taxon>
        <taxon>Phytomyxea</taxon>
        <taxon>Plasmodiophorida</taxon>
        <taxon>Plasmodiophoridae</taxon>
        <taxon>Plasmodiophora</taxon>
    </lineage>
</organism>